<dbReference type="AlphaFoldDB" id="A0A067M0D5"/>
<gene>
    <name evidence="1" type="ORF">BOTBODRAFT_179343</name>
</gene>
<protein>
    <submittedName>
        <fullName evidence="1">Uncharacterized protein</fullName>
    </submittedName>
</protein>
<sequence>MPCVTACDSATNCLFAVQAHSISRAKECNCEDLAAPTSALSSHFISALCPALYMNELLRFRKAVVKTVLPSFFYRCGYSNSEPSPSSTSCDGEHPSELTIFSRPTLEIARNIDLADITPIHGIYTWRSFNQGSLFFVISTPGKRNRQNRK</sequence>
<organism evidence="1 2">
    <name type="scientific">Botryobasidium botryosum (strain FD-172 SS1)</name>
    <dbReference type="NCBI Taxonomy" id="930990"/>
    <lineage>
        <taxon>Eukaryota</taxon>
        <taxon>Fungi</taxon>
        <taxon>Dikarya</taxon>
        <taxon>Basidiomycota</taxon>
        <taxon>Agaricomycotina</taxon>
        <taxon>Agaricomycetes</taxon>
        <taxon>Cantharellales</taxon>
        <taxon>Botryobasidiaceae</taxon>
        <taxon>Botryobasidium</taxon>
    </lineage>
</organism>
<accession>A0A067M0D5</accession>
<evidence type="ECO:0000313" key="1">
    <source>
        <dbReference type="EMBL" id="KDQ09004.1"/>
    </source>
</evidence>
<dbReference type="InParanoid" id="A0A067M0D5"/>
<dbReference type="Proteomes" id="UP000027195">
    <property type="component" value="Unassembled WGS sequence"/>
</dbReference>
<dbReference type="HOGENOM" id="CLU_1740220_0_0_1"/>
<name>A0A067M0D5_BOTB1</name>
<evidence type="ECO:0000313" key="2">
    <source>
        <dbReference type="Proteomes" id="UP000027195"/>
    </source>
</evidence>
<reference evidence="2" key="1">
    <citation type="journal article" date="2014" name="Proc. Natl. Acad. Sci. U.S.A.">
        <title>Extensive sampling of basidiomycete genomes demonstrates inadequacy of the white-rot/brown-rot paradigm for wood decay fungi.</title>
        <authorList>
            <person name="Riley R."/>
            <person name="Salamov A.A."/>
            <person name="Brown D.W."/>
            <person name="Nagy L.G."/>
            <person name="Floudas D."/>
            <person name="Held B.W."/>
            <person name="Levasseur A."/>
            <person name="Lombard V."/>
            <person name="Morin E."/>
            <person name="Otillar R."/>
            <person name="Lindquist E.A."/>
            <person name="Sun H."/>
            <person name="LaButti K.M."/>
            <person name="Schmutz J."/>
            <person name="Jabbour D."/>
            <person name="Luo H."/>
            <person name="Baker S.E."/>
            <person name="Pisabarro A.G."/>
            <person name="Walton J.D."/>
            <person name="Blanchette R.A."/>
            <person name="Henrissat B."/>
            <person name="Martin F."/>
            <person name="Cullen D."/>
            <person name="Hibbett D.S."/>
            <person name="Grigoriev I.V."/>
        </authorList>
    </citation>
    <scope>NUCLEOTIDE SEQUENCE [LARGE SCALE GENOMIC DNA]</scope>
    <source>
        <strain evidence="2">FD-172 SS1</strain>
    </source>
</reference>
<keyword evidence="2" id="KW-1185">Reference proteome</keyword>
<dbReference type="EMBL" id="KL198083">
    <property type="protein sequence ID" value="KDQ09004.1"/>
    <property type="molecule type" value="Genomic_DNA"/>
</dbReference>
<proteinExistence type="predicted"/>